<dbReference type="Proteomes" id="UP000007756">
    <property type="component" value="Chromosome"/>
</dbReference>
<proteinExistence type="inferred from homology"/>
<dbReference type="FunFam" id="3.40.1280.10:FF:000052">
    <property type="entry name" value="Putative tRNA (cytidine(34)-2'-O)-methyltransferase"/>
    <property type="match status" value="1"/>
</dbReference>
<feature type="binding site" evidence="6 7">
    <location>
        <position position="109"/>
    </location>
    <ligand>
        <name>S-adenosyl-L-methionine</name>
        <dbReference type="ChEBI" id="CHEBI:59789"/>
    </ligand>
</feature>
<dbReference type="PaxDb" id="722438-MPNE_0612"/>
<dbReference type="InterPro" id="IPR016914">
    <property type="entry name" value="TrmL"/>
</dbReference>
<comment type="similarity">
    <text evidence="6">Belongs to the class IV-like SAM-binding methyltransferase superfamily. RNA methyltransferase TrmH family. TrmL subfamily.</text>
</comment>
<dbReference type="PANTHER" id="PTHR42971:SF1">
    <property type="entry name" value="TRNA (CYTIDINE(34)-2'-O)-METHYLTRANSFERASE"/>
    <property type="match status" value="1"/>
</dbReference>
<comment type="subcellular location">
    <subcellularLocation>
        <location evidence="6">Cytoplasm</location>
    </subcellularLocation>
</comment>
<dbReference type="NCBIfam" id="TIGR00185">
    <property type="entry name" value="tRNA_yibK_trmL"/>
    <property type="match status" value="1"/>
</dbReference>
<dbReference type="GeneID" id="66608802"/>
<keyword evidence="1 6" id="KW-0963">Cytoplasm</keyword>
<keyword evidence="5 6" id="KW-0819">tRNA processing</keyword>
<evidence type="ECO:0000313" key="9">
    <source>
        <dbReference type="EMBL" id="ADK87161.1"/>
    </source>
</evidence>
<dbReference type="GO" id="GO:0003723">
    <property type="term" value="F:RNA binding"/>
    <property type="evidence" value="ECO:0007669"/>
    <property type="project" value="InterPro"/>
</dbReference>
<keyword evidence="4 6" id="KW-0949">S-adenosyl-L-methionine</keyword>
<reference evidence="9 10" key="1">
    <citation type="journal article" date="2010" name="Appl. Environ. Microbiol.">
        <title>Targeted chromosomal knockouts in Mycoplasma pneumoniae.</title>
        <authorList>
            <person name="Krishnakumar R."/>
            <person name="Assad-Garcia N."/>
            <person name="Benders G.A."/>
            <person name="Phan Q."/>
            <person name="Montague M.G."/>
            <person name="Glass J.I."/>
        </authorList>
    </citation>
    <scope>NUCLEOTIDE SEQUENCE [LARGE SCALE GENOMIC DNA]</scope>
    <source>
        <strain evidence="10">ATCC 15531 / DSM 22911 / NBRC 14401 / NCTC 10119 / FH</strain>
    </source>
</reference>
<keyword evidence="2 6" id="KW-0489">Methyltransferase</keyword>
<dbReference type="InterPro" id="IPR001537">
    <property type="entry name" value="SpoU_MeTrfase"/>
</dbReference>
<comment type="catalytic activity">
    <reaction evidence="6">
        <text>5-carboxymethylaminomethyluridine(34) in tRNA(Leu) + S-adenosyl-L-methionine = 5-carboxymethylaminomethyl-2'-O-methyluridine(34) in tRNA(Leu) + S-adenosyl-L-homocysteine + H(+)</text>
        <dbReference type="Rhea" id="RHEA:43088"/>
        <dbReference type="Rhea" id="RHEA-COMP:10333"/>
        <dbReference type="Rhea" id="RHEA-COMP:10334"/>
        <dbReference type="ChEBI" id="CHEBI:15378"/>
        <dbReference type="ChEBI" id="CHEBI:57856"/>
        <dbReference type="ChEBI" id="CHEBI:59789"/>
        <dbReference type="ChEBI" id="CHEBI:74508"/>
        <dbReference type="ChEBI" id="CHEBI:74511"/>
        <dbReference type="EC" id="2.1.1.207"/>
    </reaction>
</comment>
<evidence type="ECO:0000256" key="6">
    <source>
        <dbReference type="HAMAP-Rule" id="MF_01885"/>
    </source>
</evidence>
<dbReference type="GO" id="GO:0141098">
    <property type="term" value="F:tRNA (cytidine(34)-2'-O)-methyltransferase activity"/>
    <property type="evidence" value="ECO:0007669"/>
    <property type="project" value="RHEA"/>
</dbReference>
<dbReference type="HAMAP" id="MF_01885">
    <property type="entry name" value="tRNA_methyltr_TrmL"/>
    <property type="match status" value="1"/>
</dbReference>
<evidence type="ECO:0000256" key="1">
    <source>
        <dbReference type="ARBA" id="ARBA00022490"/>
    </source>
</evidence>
<evidence type="ECO:0000256" key="5">
    <source>
        <dbReference type="ARBA" id="ARBA00022694"/>
    </source>
</evidence>
<name>A0A0H3DLJ8_MYCPB</name>
<dbReference type="Gene3D" id="3.40.1280.10">
    <property type="match status" value="1"/>
</dbReference>
<dbReference type="GO" id="GO:0141102">
    <property type="term" value="F:tRNA (5-carboxymethylaminomethyluridine(34)-2'-O)-methyltransferase activity"/>
    <property type="evidence" value="ECO:0007669"/>
    <property type="project" value="RHEA"/>
</dbReference>
<dbReference type="STRING" id="722438.F539_02940"/>
<keyword evidence="3 6" id="KW-0808">Transferase</keyword>
<evidence type="ECO:0000313" key="10">
    <source>
        <dbReference type="Proteomes" id="UP000007756"/>
    </source>
</evidence>
<feature type="binding site" evidence="6 7">
    <location>
        <position position="138"/>
    </location>
    <ligand>
        <name>S-adenosyl-L-methionine</name>
        <dbReference type="ChEBI" id="CHEBI:59789"/>
    </ligand>
</feature>
<comment type="catalytic activity">
    <reaction evidence="6">
        <text>cytidine(34) in tRNA + S-adenosyl-L-methionine = 2'-O-methylcytidine(34) in tRNA + S-adenosyl-L-homocysteine + H(+)</text>
        <dbReference type="Rhea" id="RHEA:43084"/>
        <dbReference type="Rhea" id="RHEA-COMP:10331"/>
        <dbReference type="Rhea" id="RHEA-COMP:10332"/>
        <dbReference type="ChEBI" id="CHEBI:15378"/>
        <dbReference type="ChEBI" id="CHEBI:57856"/>
        <dbReference type="ChEBI" id="CHEBI:59789"/>
        <dbReference type="ChEBI" id="CHEBI:74495"/>
        <dbReference type="ChEBI" id="CHEBI:82748"/>
        <dbReference type="EC" id="2.1.1.207"/>
    </reaction>
</comment>
<evidence type="ECO:0000256" key="2">
    <source>
        <dbReference type="ARBA" id="ARBA00022603"/>
    </source>
</evidence>
<dbReference type="InterPro" id="IPR029028">
    <property type="entry name" value="Alpha/beta_knot_MTases"/>
</dbReference>
<evidence type="ECO:0000259" key="8">
    <source>
        <dbReference type="Pfam" id="PF00588"/>
    </source>
</evidence>
<dbReference type="PANTHER" id="PTHR42971">
    <property type="entry name" value="TRNA (CYTIDINE(34)-2'-O)-METHYLTRANSFERASE"/>
    <property type="match status" value="1"/>
</dbReference>
<dbReference type="eggNOG" id="COG0219">
    <property type="taxonomic scope" value="Bacteria"/>
</dbReference>
<dbReference type="EC" id="2.1.1.207" evidence="6"/>
<dbReference type="SUPFAM" id="SSF75217">
    <property type="entry name" value="alpha/beta knot"/>
    <property type="match status" value="1"/>
</dbReference>
<accession>A0A0H3DLJ8</accession>
<organism evidence="9 10">
    <name type="scientific">Mycoplasmoides pneumoniae (strain ATCC 15531 / DSM 23978 / CIP 103766 / NBRC 14401 / NCTC 10119 / FH)</name>
    <name type="common">Mycoplasma pneumoniae</name>
    <dbReference type="NCBI Taxonomy" id="722438"/>
    <lineage>
        <taxon>Bacteria</taxon>
        <taxon>Bacillati</taxon>
        <taxon>Mycoplasmatota</taxon>
        <taxon>Mycoplasmoidales</taxon>
        <taxon>Mycoplasmoidaceae</taxon>
        <taxon>Mycoplasmoides</taxon>
    </lineage>
</organism>
<dbReference type="HOGENOM" id="CLU_110125_0_0_14"/>
<dbReference type="PIRSF" id="PIRSF029256">
    <property type="entry name" value="SpoU_TrmH_prd"/>
    <property type="match status" value="1"/>
</dbReference>
<dbReference type="RefSeq" id="WP_010874877.1">
    <property type="nucleotide sequence ID" value="NZ_CP010546.1"/>
</dbReference>
<dbReference type="GO" id="GO:0005737">
    <property type="term" value="C:cytoplasm"/>
    <property type="evidence" value="ECO:0007669"/>
    <property type="project" value="UniProtKB-SubCell"/>
</dbReference>
<evidence type="ECO:0000256" key="3">
    <source>
        <dbReference type="ARBA" id="ARBA00022679"/>
    </source>
</evidence>
<dbReference type="EMBL" id="CP002077">
    <property type="protein sequence ID" value="ADK87161.1"/>
    <property type="molecule type" value="Genomic_DNA"/>
</dbReference>
<dbReference type="KEGG" id="mpj:MPNE_0612"/>
<evidence type="ECO:0000256" key="7">
    <source>
        <dbReference type="PIRSR" id="PIRSR029256-1"/>
    </source>
</evidence>
<dbReference type="Pfam" id="PF00588">
    <property type="entry name" value="SpoU_methylase"/>
    <property type="match status" value="1"/>
</dbReference>
<evidence type="ECO:0000256" key="4">
    <source>
        <dbReference type="ARBA" id="ARBA00022691"/>
    </source>
</evidence>
<dbReference type="CDD" id="cd18094">
    <property type="entry name" value="SpoU-like_TrmL"/>
    <property type="match status" value="1"/>
</dbReference>
<dbReference type="GO" id="GO:0002130">
    <property type="term" value="P:wobble position ribose methylation"/>
    <property type="evidence" value="ECO:0007669"/>
    <property type="project" value="TreeGrafter"/>
</dbReference>
<feature type="domain" description="tRNA/rRNA methyltransferase SpoU type" evidence="8">
    <location>
        <begin position="6"/>
        <end position="150"/>
    </location>
</feature>
<dbReference type="PATRIC" id="fig|722438.3.peg.591"/>
<gene>
    <name evidence="9" type="ordered locus">MPNE_0612</name>
</gene>
<sequence length="166" mass="19356">MYKSAINIVLFCPEIPNNTGNIVRSCTAFKANLHLIKPYGFFLNDKRMVRAGLNCWDKVQMFEHKSWEHFIETTPPNKAIWLLTKSGTTTPDQINMQTDNREQLYFVFGQETKGLPQTLMEQYSQNQVRIPIWNPVRSINLSNTVACVLYEYAKQNHYFNLDKQCA</sequence>
<dbReference type="AlphaFoldDB" id="A0A0H3DLJ8"/>
<dbReference type="SMR" id="A0A0H3DLJ8"/>
<dbReference type="InterPro" id="IPR029026">
    <property type="entry name" value="tRNA_m1G_MTases_N"/>
</dbReference>
<protein>
    <recommendedName>
        <fullName evidence="6">Putative tRNA (cytidine(34)-2'-O)-methyltransferase</fullName>
        <ecNumber evidence="6">2.1.1.207</ecNumber>
    </recommendedName>
    <alternativeName>
        <fullName evidence="6">tRNA (cytidine/uridine-2'-O-)-methyltransferase</fullName>
    </alternativeName>
</protein>
<feature type="binding site" evidence="6 7">
    <location>
        <position position="130"/>
    </location>
    <ligand>
        <name>S-adenosyl-L-methionine</name>
        <dbReference type="ChEBI" id="CHEBI:59789"/>
    </ligand>
</feature>
<feature type="binding site" evidence="6 7">
    <location>
        <position position="83"/>
    </location>
    <ligand>
        <name>S-adenosyl-L-methionine</name>
        <dbReference type="ChEBI" id="CHEBI:59789"/>
    </ligand>
</feature>
<comment type="function">
    <text evidence="6">Could methylate the ribose at the nucleotide 34 wobble position in tRNA.</text>
</comment>